<dbReference type="InterPro" id="IPR013083">
    <property type="entry name" value="Znf_RING/FYVE/PHD"/>
</dbReference>
<proteinExistence type="predicted"/>
<accession>A0A0G4ELX9</accession>
<dbReference type="EMBL" id="CDMY01000257">
    <property type="protein sequence ID" value="CEL97838.1"/>
    <property type="molecule type" value="Genomic_DNA"/>
</dbReference>
<dbReference type="VEuPathDB" id="CryptoDB:Vbra_5089"/>
<evidence type="ECO:0000313" key="2">
    <source>
        <dbReference type="Proteomes" id="UP000041254"/>
    </source>
</evidence>
<evidence type="ECO:0008006" key="3">
    <source>
        <dbReference type="Google" id="ProtNLM"/>
    </source>
</evidence>
<evidence type="ECO:0000313" key="1">
    <source>
        <dbReference type="EMBL" id="CEL97838.1"/>
    </source>
</evidence>
<reference evidence="1 2" key="1">
    <citation type="submission" date="2014-11" db="EMBL/GenBank/DDBJ databases">
        <authorList>
            <person name="Zhu J."/>
            <person name="Qi W."/>
            <person name="Song R."/>
        </authorList>
    </citation>
    <scope>NUCLEOTIDE SEQUENCE [LARGE SCALE GENOMIC DNA]</scope>
</reference>
<protein>
    <recommendedName>
        <fullName evidence="3">RING-type domain-containing protein</fullName>
    </recommendedName>
</protein>
<dbReference type="AlphaFoldDB" id="A0A0G4ELX9"/>
<gene>
    <name evidence="1" type="ORF">Vbra_5089</name>
</gene>
<keyword evidence="2" id="KW-1185">Reference proteome</keyword>
<sequence length="360" mass="40201">MLGRSPSPSAPYVHGRRGLAWRRKWARVRPPAPHVRQCIIGDEFFEYLVIGECGRCGLLEKESLVPIVLRSAGGKALSGSCALHPVPGRCNEFHRPTEERPNRPVGFHSVQARVKTPGRVTLSLKATCYACETTRNESFATLETANVNQWFAVVGVPCCGDPQVKVVELCCTFEAKDVIDSAPERLKCGVCLGDEHGDIACARCGMHYHTECLANWLSHCPSLTTPKCLYCTEPIKDAGFLDMLKRVETVNAHFLFTQSSSRTNIKRLFDALPGRVRALITMPHQFDDKRPVDPNRMRLPIEFPNNAAAQAALDFFARQGGTRRWGVRCLKLAENQLRSERKFQKEAIKGNLIEYIRVAG</sequence>
<dbReference type="InParanoid" id="A0A0G4ELX9"/>
<dbReference type="Gene3D" id="3.30.40.10">
    <property type="entry name" value="Zinc/RING finger domain, C3HC4 (zinc finger)"/>
    <property type="match status" value="1"/>
</dbReference>
<name>A0A0G4ELX9_VITBC</name>
<dbReference type="Proteomes" id="UP000041254">
    <property type="component" value="Unassembled WGS sequence"/>
</dbReference>
<organism evidence="1 2">
    <name type="scientific">Vitrella brassicaformis (strain CCMP3155)</name>
    <dbReference type="NCBI Taxonomy" id="1169540"/>
    <lineage>
        <taxon>Eukaryota</taxon>
        <taxon>Sar</taxon>
        <taxon>Alveolata</taxon>
        <taxon>Colpodellida</taxon>
        <taxon>Vitrellaceae</taxon>
        <taxon>Vitrella</taxon>
    </lineage>
</organism>